<dbReference type="InterPro" id="IPR027443">
    <property type="entry name" value="IPNS-like_sf"/>
</dbReference>
<gene>
    <name evidence="4" type="ORF">SASPL_107422</name>
</gene>
<feature type="region of interest" description="Disordered" evidence="1">
    <location>
        <begin position="1594"/>
        <end position="1616"/>
    </location>
</feature>
<organism evidence="4">
    <name type="scientific">Salvia splendens</name>
    <name type="common">Scarlet sage</name>
    <dbReference type="NCBI Taxonomy" id="180675"/>
    <lineage>
        <taxon>Eukaryota</taxon>
        <taxon>Viridiplantae</taxon>
        <taxon>Streptophyta</taxon>
        <taxon>Embryophyta</taxon>
        <taxon>Tracheophyta</taxon>
        <taxon>Spermatophyta</taxon>
        <taxon>Magnoliopsida</taxon>
        <taxon>eudicotyledons</taxon>
        <taxon>Gunneridae</taxon>
        <taxon>Pentapetalae</taxon>
        <taxon>asterids</taxon>
        <taxon>lamiids</taxon>
        <taxon>Lamiales</taxon>
        <taxon>Lamiaceae</taxon>
        <taxon>Nepetoideae</taxon>
        <taxon>Mentheae</taxon>
        <taxon>Salviinae</taxon>
        <taxon>Salvia</taxon>
        <taxon>Salvia subgen. Calosphace</taxon>
        <taxon>core Calosphace</taxon>
    </lineage>
</organism>
<evidence type="ECO:0000259" key="2">
    <source>
        <dbReference type="Pfam" id="PF21588"/>
    </source>
</evidence>
<dbReference type="Pfam" id="PF21588">
    <property type="entry name" value="AP5B1_middle"/>
    <property type="match status" value="1"/>
</dbReference>
<evidence type="ECO:0000313" key="5">
    <source>
        <dbReference type="Proteomes" id="UP000298416"/>
    </source>
</evidence>
<dbReference type="SUPFAM" id="SSF57850">
    <property type="entry name" value="RING/U-box"/>
    <property type="match status" value="1"/>
</dbReference>
<reference evidence="4" key="1">
    <citation type="submission" date="2018-01" db="EMBL/GenBank/DDBJ databases">
        <authorList>
            <person name="Mao J.F."/>
        </authorList>
    </citation>
    <scope>NUCLEOTIDE SEQUENCE</scope>
    <source>
        <strain evidence="4">Huo1</strain>
        <tissue evidence="4">Leaf</tissue>
    </source>
</reference>
<dbReference type="InterPro" id="IPR057649">
    <property type="entry name" value="PUB62-63_C"/>
</dbReference>
<dbReference type="GO" id="GO:0016197">
    <property type="term" value="P:endosomal transport"/>
    <property type="evidence" value="ECO:0007669"/>
    <property type="project" value="InterPro"/>
</dbReference>
<dbReference type="PANTHER" id="PTHR34033:SF1">
    <property type="entry name" value="AP-5 COMPLEX SUBUNIT BETA-1"/>
    <property type="match status" value="1"/>
</dbReference>
<accession>A0A8X9A5A4</accession>
<dbReference type="SUPFAM" id="SSF48371">
    <property type="entry name" value="ARM repeat"/>
    <property type="match status" value="1"/>
</dbReference>
<evidence type="ECO:0000259" key="3">
    <source>
        <dbReference type="Pfam" id="PF23112"/>
    </source>
</evidence>
<proteinExistence type="predicted"/>
<sequence length="1695" mass="188271">MPPKPLSPPEWDSLIDDYNLDGASRLHRWTGGASVPDLCLSSILRKDIPIQLKLHILTFLEHHSLEDSPPPPPFLLRLLDALRSVIQSPSDPFPLKDQFLISTAAVFVISLSEADEFGGGAPPLCGLVELLLTIINRPNHSLDRHTRGVACECLRQLELAFPCLLSEIAPHLWSLCQSERTHVSQWYVLLLSTAVLNIVKLKPSEASIASISNATIPLVPFNLPQFLIDRVGADFVWKENEICYKELRKVVSYLLDCPQYLTSFGVVEFMGAIIPLAEELELQASLLRVQFSWLLYTFKPLLCHIFLRMYVKFLDSFEGQEFEVASRLLLLSKESHHYLVFRLLALHWMLGLFALTVGEEEARKRSIIDMSLRFYPTIFDPLAMKALKLDLLAYCSRLLSDIGDANVVKGVEVDKEVYKVKLFEDGLLSVSSFEWLPPWNTETAVAFRTFHKFLIGGSPHSDSATSSVSALTESNIFDALQKRLVDSTSEFKGLVPVVVAFIDRLLGCHKHRWLGEHLLKTLDKHLLPKLKKDYNLGSYFPIFERISENDKVSPSGLLNLLLRFMVFLVEKHGPDSGLRSWHHGSKILGICRTMLVHHHGSSLFIGLSHLLVSICLFFPDLEVRDSARFYLRMLIGIPGKKLKHILNTGEHLPGLSPSTHSGSFFSLQSTSIFPDLKKSSSIASCIYIERATSLLVKQSWSLSLPNFGTNPGLPGFFDGIRDNEPAGEEQVLEITMSGDTILENDLPHQQKGPLRVMDAKNSEIVNELRRHFISIPDYRHMPGLKIQISCNLRFDSEPSVDEEKKFTAANAFDREDQLPALYAIVLTFTSSSPYGAISPFHIPFLLGSPPKNDKLLSQADSLAIVSVENGHVEEESFKAPVCIEFEPREPMPGLVDVFIETNADNGQVIKGQLPSISVGIEDMFLRAIVPDDIAEDDVPSYYVNLFNALWEACETTSSTGRETFALKGGRGIAAISGTRSVKLLEVPVTALVEAIERHLAPFVVCVIGEPLVGMVKSGGVIKDVIWKDSSSDSSLDITCIVEHGYGTVTKRHIVYTFQEENNTPLNYNMLMKLDLRIHIFLRLLIKKEHPQWQTSARNSLRHPGIPSRTSAIRRARHGYKIGLRTSQVRGVKRNSAGTSAIASTPAEFRFISFFLMWEFSGEFRHCAVRSSYDVAVQWEVRMTWQEHQNHGNPPAAVGSIRSPQNHALPSPSRVRLADILPYDGAPMAPYLRAVDALSTSLTRHNAAIIELGSDDAALLRCALESSRLYFRTRKGGRGVYTYRAGRPLEDVDSSPPCLTDIFRCMGRAARAALCAISRHLQLRSDVFSHLLDDSPLPAGELSSSILVATFSQVSSQQGKIAPAGGKHASNWEVEKGLLMLISSDAPGLQVCDSNGRWYQADSSLSPGDLLLLTGKALSHATAGHRPAASYRVISDNSLIPHCGGRTSLAFRLLPQSNAILDCTPIAAAGHVIPQSYVPISVSQFMDDLSAEEDILCNRADYVPADNLNREPSLRSVLSDPISGSYLEDATLVSCGHSFGGLMLRKVIETSRCTLCNVEIDSGSLIPNHALRAAAVAVKQEDERRLFHNAALRKRRKEANEHRENGDITPENGSHRGVQYPFSVNEKVIIKGNRRTPDKFVGKEAVITSQCLNGWYLLKIIETGENVRLQYRSLRKMTGSNDSQDRCVSEPVQTSS</sequence>
<dbReference type="InterPro" id="IPR016024">
    <property type="entry name" value="ARM-type_fold"/>
</dbReference>
<dbReference type="Gene3D" id="3.30.40.10">
    <property type="entry name" value="Zinc/RING finger domain, C3HC4 (zinc finger)"/>
    <property type="match status" value="1"/>
</dbReference>
<dbReference type="PANTHER" id="PTHR34033">
    <property type="entry name" value="AP-5 COMPLEX SUBUNIT BETA-1"/>
    <property type="match status" value="1"/>
</dbReference>
<dbReference type="EMBL" id="PNBA02000003">
    <property type="protein sequence ID" value="KAG6429372.1"/>
    <property type="molecule type" value="Genomic_DNA"/>
</dbReference>
<keyword evidence="5" id="KW-1185">Reference proteome</keyword>
<dbReference type="GO" id="GO:0030119">
    <property type="term" value="C:AP-type membrane coat adaptor complex"/>
    <property type="evidence" value="ECO:0007669"/>
    <property type="project" value="TreeGrafter"/>
</dbReference>
<evidence type="ECO:0008006" key="6">
    <source>
        <dbReference type="Google" id="ProtNLM"/>
    </source>
</evidence>
<dbReference type="SUPFAM" id="SSF51197">
    <property type="entry name" value="Clavaminate synthase-like"/>
    <property type="match status" value="1"/>
</dbReference>
<name>A0A8X9A5A4_SALSN</name>
<comment type="caution">
    <text evidence="4">The sequence shown here is derived from an EMBL/GenBank/DDBJ whole genome shotgun (WGS) entry which is preliminary data.</text>
</comment>
<evidence type="ECO:0000313" key="4">
    <source>
        <dbReference type="EMBL" id="KAG6429372.1"/>
    </source>
</evidence>
<dbReference type="Pfam" id="PF23112">
    <property type="entry name" value="PUB62-63_C"/>
    <property type="match status" value="1"/>
</dbReference>
<dbReference type="InterPro" id="IPR038741">
    <property type="entry name" value="AP5B1"/>
</dbReference>
<protein>
    <recommendedName>
        <fullName evidence="6">AP-5 complex subunit beta-1</fullName>
    </recommendedName>
</protein>
<feature type="domain" description="AP5B1 middle" evidence="2">
    <location>
        <begin position="245"/>
        <end position="642"/>
    </location>
</feature>
<dbReference type="InterPro" id="IPR048979">
    <property type="entry name" value="AP5B1_middle"/>
</dbReference>
<dbReference type="Gene3D" id="2.60.120.330">
    <property type="entry name" value="B-lactam Antibiotic, Isopenicillin N Synthase, Chain"/>
    <property type="match status" value="1"/>
</dbReference>
<dbReference type="Proteomes" id="UP000298416">
    <property type="component" value="Unassembled WGS sequence"/>
</dbReference>
<evidence type="ECO:0000256" key="1">
    <source>
        <dbReference type="SAM" id="MobiDB-lite"/>
    </source>
</evidence>
<feature type="domain" description="PUB 62/63 C-terminal" evidence="3">
    <location>
        <begin position="1617"/>
        <end position="1675"/>
    </location>
</feature>
<reference evidence="4" key="2">
    <citation type="submission" date="2020-08" db="EMBL/GenBank/DDBJ databases">
        <title>Plant Genome Project.</title>
        <authorList>
            <person name="Zhang R.-G."/>
        </authorList>
    </citation>
    <scope>NUCLEOTIDE SEQUENCE</scope>
    <source>
        <strain evidence="4">Huo1</strain>
        <tissue evidence="4">Leaf</tissue>
    </source>
</reference>
<dbReference type="InterPro" id="IPR013083">
    <property type="entry name" value="Znf_RING/FYVE/PHD"/>
</dbReference>